<dbReference type="PANTHER" id="PTHR14097">
    <property type="entry name" value="OXIDOREDUCTASE HTATIP2"/>
    <property type="match status" value="1"/>
</dbReference>
<feature type="domain" description="NAD(P)-binding" evidence="1">
    <location>
        <begin position="9"/>
        <end position="136"/>
    </location>
</feature>
<organism evidence="2 3">
    <name type="scientific">Ancylomarina euxinus</name>
    <dbReference type="NCBI Taxonomy" id="2283627"/>
    <lineage>
        <taxon>Bacteria</taxon>
        <taxon>Pseudomonadati</taxon>
        <taxon>Bacteroidota</taxon>
        <taxon>Bacteroidia</taxon>
        <taxon>Marinilabiliales</taxon>
        <taxon>Marinifilaceae</taxon>
        <taxon>Ancylomarina</taxon>
    </lineage>
</organism>
<accession>A0A425Y2I2</accession>
<dbReference type="OrthoDB" id="9798632at2"/>
<proteinExistence type="predicted"/>
<protein>
    <submittedName>
        <fullName evidence="2">NAD-dependent epimerase/dehydratase family protein</fullName>
    </submittedName>
</protein>
<evidence type="ECO:0000259" key="1">
    <source>
        <dbReference type="Pfam" id="PF13460"/>
    </source>
</evidence>
<comment type="caution">
    <text evidence="2">The sequence shown here is derived from an EMBL/GenBank/DDBJ whole genome shotgun (WGS) entry which is preliminary data.</text>
</comment>
<reference evidence="2 3" key="1">
    <citation type="submission" date="2018-07" db="EMBL/GenBank/DDBJ databases">
        <title>Draft genome sequence of Ancylomarina sp. M1P.</title>
        <authorList>
            <person name="Yadav S."/>
            <person name="Villanueva L."/>
            <person name="Damste J.S.S."/>
        </authorList>
    </citation>
    <scope>NUCLEOTIDE SEQUENCE [LARGE SCALE GENOMIC DNA]</scope>
    <source>
        <strain evidence="2 3">M1P</strain>
    </source>
</reference>
<dbReference type="Pfam" id="PF13460">
    <property type="entry name" value="NAD_binding_10"/>
    <property type="match status" value="1"/>
</dbReference>
<keyword evidence="3" id="KW-1185">Reference proteome</keyword>
<name>A0A425Y2I2_9BACT</name>
<dbReference type="Proteomes" id="UP000285794">
    <property type="component" value="Unassembled WGS sequence"/>
</dbReference>
<evidence type="ECO:0000313" key="3">
    <source>
        <dbReference type="Proteomes" id="UP000285794"/>
    </source>
</evidence>
<gene>
    <name evidence="2" type="ORF">DWB61_08335</name>
</gene>
<dbReference type="PANTHER" id="PTHR14097:SF7">
    <property type="entry name" value="OXIDOREDUCTASE HTATIP2"/>
    <property type="match status" value="1"/>
</dbReference>
<dbReference type="EMBL" id="QQWG01000006">
    <property type="protein sequence ID" value="RRG22203.1"/>
    <property type="molecule type" value="Genomic_DNA"/>
</dbReference>
<dbReference type="InterPro" id="IPR016040">
    <property type="entry name" value="NAD(P)-bd_dom"/>
</dbReference>
<dbReference type="Gene3D" id="3.40.50.720">
    <property type="entry name" value="NAD(P)-binding Rossmann-like Domain"/>
    <property type="match status" value="1"/>
</dbReference>
<sequence length="220" mass="24479">MGKTALILGATGLTGKLLLNRLLADEAYTCVKVFSRKPLGLQHSKLEIFIGDLLKLAHFESDFKGDELFCCIGTTANKTKDKDTYKQIDFGIPVSAAKLCKKHGIESFLVVSALGANADSRVFYNRTKGEMEQAVLMQHIPNTYILRPSLIKGFREEQRLGEAIGAIVMRIAQVFLIGKYKKYRAIEADTIAKAMHRLAQSKPKLKIIESDKIEELGSFL</sequence>
<dbReference type="RefSeq" id="WP_125030433.1">
    <property type="nucleotide sequence ID" value="NZ_JAPXVP010000006.1"/>
</dbReference>
<dbReference type="SUPFAM" id="SSF51735">
    <property type="entry name" value="NAD(P)-binding Rossmann-fold domains"/>
    <property type="match status" value="1"/>
</dbReference>
<dbReference type="InterPro" id="IPR036291">
    <property type="entry name" value="NAD(P)-bd_dom_sf"/>
</dbReference>
<dbReference type="AlphaFoldDB" id="A0A425Y2I2"/>
<evidence type="ECO:0000313" key="2">
    <source>
        <dbReference type="EMBL" id="RRG22203.1"/>
    </source>
</evidence>